<organism evidence="3 4">
    <name type="scientific">Microscilla marina ATCC 23134</name>
    <dbReference type="NCBI Taxonomy" id="313606"/>
    <lineage>
        <taxon>Bacteria</taxon>
        <taxon>Pseudomonadati</taxon>
        <taxon>Bacteroidota</taxon>
        <taxon>Cytophagia</taxon>
        <taxon>Cytophagales</taxon>
        <taxon>Microscillaceae</taxon>
        <taxon>Microscilla</taxon>
    </lineage>
</organism>
<dbReference type="AlphaFoldDB" id="A1ZWI1"/>
<dbReference type="EMBL" id="AAWS01000052">
    <property type="protein sequence ID" value="EAY25221.1"/>
    <property type="molecule type" value="Genomic_DNA"/>
</dbReference>
<keyword evidence="4" id="KW-1185">Reference proteome</keyword>
<proteinExistence type="predicted"/>
<dbReference type="RefSeq" id="WP_002703163.1">
    <property type="nucleotide sequence ID" value="NZ_AAWS01000052.1"/>
</dbReference>
<evidence type="ECO:0000313" key="3">
    <source>
        <dbReference type="EMBL" id="EAY25221.1"/>
    </source>
</evidence>
<keyword evidence="1" id="KW-0175">Coiled coil</keyword>
<dbReference type="OrthoDB" id="479613at2"/>
<name>A1ZWI1_MICM2</name>
<accession>A1ZWI1</accession>
<evidence type="ECO:0000256" key="1">
    <source>
        <dbReference type="SAM" id="Coils"/>
    </source>
</evidence>
<feature type="region of interest" description="Disordered" evidence="2">
    <location>
        <begin position="181"/>
        <end position="206"/>
    </location>
</feature>
<sequence>MATINSKSTKAQILQAYKDLQKQKQEVEKKLRSSEQEVTKLKKQPPVASAPSTKPMVKEKTVVKVVGDSAKVENIEGIILNLENIEKGLGKAMSEVSNKLTVEAEMLTELTEDINEEKEDLAKLYDLKVENGILDELVNDYEASKETFEEESDKRRKEFEEDIAEKRKYWDKEQDLYYQKTAERDEENRKRQEREREEHEYSLELERSLKDDEYEQRKKALQLELDELREAKETAWAADEKMLAELEKEFNDYKTKFEEIPEKLDKAVKRAEAEGKAVIERDAKEKAELLEKEVESEKQIFELTIESLDNTIQSQNSRITSLSKQLENALQQAQDLAVKAIEGSSNSESFNAIREIALEQAKTQTKSK</sequence>
<dbReference type="Proteomes" id="UP000004095">
    <property type="component" value="Unassembled WGS sequence"/>
</dbReference>
<evidence type="ECO:0000256" key="2">
    <source>
        <dbReference type="SAM" id="MobiDB-lite"/>
    </source>
</evidence>
<feature type="coiled-coil region" evidence="1">
    <location>
        <begin position="107"/>
        <end position="158"/>
    </location>
</feature>
<reference evidence="3 4" key="1">
    <citation type="submission" date="2007-01" db="EMBL/GenBank/DDBJ databases">
        <authorList>
            <person name="Haygood M."/>
            <person name="Podell S."/>
            <person name="Anderson C."/>
            <person name="Hopkinson B."/>
            <person name="Roe K."/>
            <person name="Barbeau K."/>
            <person name="Gaasterland T."/>
            <person name="Ferriera S."/>
            <person name="Johnson J."/>
            <person name="Kravitz S."/>
            <person name="Beeson K."/>
            <person name="Sutton G."/>
            <person name="Rogers Y.-H."/>
            <person name="Friedman R."/>
            <person name="Frazier M."/>
            <person name="Venter J.C."/>
        </authorList>
    </citation>
    <scope>NUCLEOTIDE SEQUENCE [LARGE SCALE GENOMIC DNA]</scope>
    <source>
        <strain evidence="3 4">ATCC 23134</strain>
    </source>
</reference>
<feature type="region of interest" description="Disordered" evidence="2">
    <location>
        <begin position="27"/>
        <end position="55"/>
    </location>
</feature>
<gene>
    <name evidence="3" type="ORF">M23134_07958</name>
</gene>
<comment type="caution">
    <text evidence="3">The sequence shown here is derived from an EMBL/GenBank/DDBJ whole genome shotgun (WGS) entry which is preliminary data.</text>
</comment>
<feature type="coiled-coil region" evidence="1">
    <location>
        <begin position="280"/>
        <end position="339"/>
    </location>
</feature>
<feature type="compositionally biased region" description="Basic and acidic residues" evidence="2">
    <location>
        <begin position="27"/>
        <end position="40"/>
    </location>
</feature>
<evidence type="ECO:0000313" key="4">
    <source>
        <dbReference type="Proteomes" id="UP000004095"/>
    </source>
</evidence>
<protein>
    <submittedName>
        <fullName evidence="3">Uncharacterized protein</fullName>
    </submittedName>
</protein>
<dbReference type="eggNOG" id="COG1196">
    <property type="taxonomic scope" value="Bacteria"/>
</dbReference>